<keyword evidence="4 6" id="KW-0378">Hydrolase</keyword>
<protein>
    <recommendedName>
        <fullName evidence="6">Ribonuclease VapC</fullName>
        <shortName evidence="6">RNase VapC</shortName>
        <ecNumber evidence="6">3.1.-.-</ecNumber>
    </recommendedName>
    <alternativeName>
        <fullName evidence="6">Toxin VapC</fullName>
    </alternativeName>
</protein>
<dbReference type="InterPro" id="IPR022907">
    <property type="entry name" value="VapC_family"/>
</dbReference>
<reference evidence="8" key="1">
    <citation type="journal article" date="2021" name="Nat. Microbiol.">
        <title>Cocultivation of an ultrasmall environmental parasitic bacterium with lytic ability against bacteria associated with wastewater foams.</title>
        <authorList>
            <person name="Batinovic S."/>
            <person name="Rose J.J.A."/>
            <person name="Ratcliffe J."/>
            <person name="Seviour R.J."/>
            <person name="Petrovski S."/>
        </authorList>
    </citation>
    <scope>NUCLEOTIDE SEQUENCE</scope>
    <source>
        <strain evidence="8">CON9</strain>
    </source>
</reference>
<evidence type="ECO:0000256" key="1">
    <source>
        <dbReference type="ARBA" id="ARBA00022649"/>
    </source>
</evidence>
<dbReference type="RefSeq" id="WP_213245675.1">
    <property type="nucleotide sequence ID" value="NZ_CP045806.1"/>
</dbReference>
<dbReference type="EC" id="3.1.-.-" evidence="6"/>
<feature type="domain" description="PIN" evidence="7">
    <location>
        <begin position="3"/>
        <end position="118"/>
    </location>
</feature>
<sequence length="136" mass="14616">MAYYIDTSALVKFVVAEPESSTLHRWLIEEDPVLVSCDLARTELIRAVRLAGGDMVRARLVLSSITLTTLSGATFTAAALLEPPLLRSLDAVHIAAALELGDDLDGLVTYDTRMADAATHQGIPMLAPGPDDERAR</sequence>
<dbReference type="EMBL" id="CP045809">
    <property type="protein sequence ID" value="QHN33547.1"/>
    <property type="molecule type" value="Genomic_DNA"/>
</dbReference>
<dbReference type="CDD" id="cd09874">
    <property type="entry name" value="PIN_MT3492-like"/>
    <property type="match status" value="1"/>
</dbReference>
<keyword evidence="1 6" id="KW-1277">Toxin-antitoxin system</keyword>
<dbReference type="InterPro" id="IPR029060">
    <property type="entry name" value="PIN-like_dom_sf"/>
</dbReference>
<dbReference type="Pfam" id="PF01850">
    <property type="entry name" value="PIN"/>
    <property type="match status" value="1"/>
</dbReference>
<comment type="cofactor">
    <cofactor evidence="6">
        <name>Mg(2+)</name>
        <dbReference type="ChEBI" id="CHEBI:18420"/>
    </cofactor>
</comment>
<evidence type="ECO:0000256" key="5">
    <source>
        <dbReference type="ARBA" id="ARBA00022842"/>
    </source>
</evidence>
<feature type="binding site" evidence="6">
    <location>
        <position position="6"/>
    </location>
    <ligand>
        <name>Mg(2+)</name>
        <dbReference type="ChEBI" id="CHEBI:18420"/>
    </ligand>
</feature>
<evidence type="ECO:0000259" key="7">
    <source>
        <dbReference type="Pfam" id="PF01850"/>
    </source>
</evidence>
<dbReference type="SUPFAM" id="SSF88723">
    <property type="entry name" value="PIN domain-like"/>
    <property type="match status" value="1"/>
</dbReference>
<evidence type="ECO:0000256" key="2">
    <source>
        <dbReference type="ARBA" id="ARBA00022722"/>
    </source>
</evidence>
<dbReference type="InterPro" id="IPR002716">
    <property type="entry name" value="PIN_dom"/>
</dbReference>
<dbReference type="Gene3D" id="3.40.50.1010">
    <property type="entry name" value="5'-nuclease"/>
    <property type="match status" value="1"/>
</dbReference>
<evidence type="ECO:0000256" key="4">
    <source>
        <dbReference type="ARBA" id="ARBA00022801"/>
    </source>
</evidence>
<gene>
    <name evidence="6" type="primary">vapC</name>
    <name evidence="8" type="ORF">GII31_00115</name>
</gene>
<dbReference type="Proteomes" id="UP001059836">
    <property type="component" value="Chromosome"/>
</dbReference>
<keyword evidence="9" id="KW-1185">Reference proteome</keyword>
<keyword evidence="6" id="KW-0800">Toxin</keyword>
<dbReference type="HAMAP" id="MF_00265">
    <property type="entry name" value="VapC_Nob1"/>
    <property type="match status" value="1"/>
</dbReference>
<name>A0ABX6IC32_9ACTN</name>
<evidence type="ECO:0000256" key="6">
    <source>
        <dbReference type="HAMAP-Rule" id="MF_00265"/>
    </source>
</evidence>
<keyword evidence="5 6" id="KW-0460">Magnesium</keyword>
<keyword evidence="3 6" id="KW-0479">Metal-binding</keyword>
<evidence type="ECO:0000256" key="3">
    <source>
        <dbReference type="ARBA" id="ARBA00022723"/>
    </source>
</evidence>
<organism evidence="8 9">
    <name type="scientific">Gordonia pseudamarae</name>
    <dbReference type="NCBI Taxonomy" id="2831662"/>
    <lineage>
        <taxon>Bacteria</taxon>
        <taxon>Bacillati</taxon>
        <taxon>Actinomycetota</taxon>
        <taxon>Actinomycetes</taxon>
        <taxon>Mycobacteriales</taxon>
        <taxon>Gordoniaceae</taxon>
        <taxon>Gordonia</taxon>
    </lineage>
</organism>
<proteinExistence type="inferred from homology"/>
<accession>A0ABX6IC32</accession>
<evidence type="ECO:0000313" key="9">
    <source>
        <dbReference type="Proteomes" id="UP001059836"/>
    </source>
</evidence>
<keyword evidence="2 6" id="KW-0540">Nuclease</keyword>
<feature type="binding site" evidence="6">
    <location>
        <position position="90"/>
    </location>
    <ligand>
        <name>Mg(2+)</name>
        <dbReference type="ChEBI" id="CHEBI:18420"/>
    </ligand>
</feature>
<comment type="function">
    <text evidence="6">Toxic component of a toxin-antitoxin (TA) system. An RNase.</text>
</comment>
<comment type="similarity">
    <text evidence="6">Belongs to the PINc/VapC protein family.</text>
</comment>
<evidence type="ECO:0000313" key="8">
    <source>
        <dbReference type="EMBL" id="QHN33547.1"/>
    </source>
</evidence>